<feature type="domain" description="Glutamate/phenylalanine/leucine/valine/L-tryptophan dehydrogenase C-terminal" evidence="3">
    <location>
        <begin position="156"/>
        <end position="367"/>
    </location>
</feature>
<dbReference type="InterPro" id="IPR006096">
    <property type="entry name" value="Glu/Leu/Phe/Val/Trp_DH_C"/>
</dbReference>
<dbReference type="Gene3D" id="3.40.50.720">
    <property type="entry name" value="NAD(P)-binding Rossmann-like Domain"/>
    <property type="match status" value="1"/>
</dbReference>
<organism evidence="4 5">
    <name type="scientific">Enterocloster lavalensis</name>
    <dbReference type="NCBI Taxonomy" id="460384"/>
    <lineage>
        <taxon>Bacteria</taxon>
        <taxon>Bacillati</taxon>
        <taxon>Bacillota</taxon>
        <taxon>Clostridia</taxon>
        <taxon>Lachnospirales</taxon>
        <taxon>Lachnospiraceae</taxon>
        <taxon>Enterocloster</taxon>
    </lineage>
</organism>
<dbReference type="RefSeq" id="WP_242956435.1">
    <property type="nucleotide sequence ID" value="NZ_FOIM01000026.1"/>
</dbReference>
<dbReference type="SUPFAM" id="SSF53223">
    <property type="entry name" value="Aminoacid dehydrogenase-like, N-terminal domain"/>
    <property type="match status" value="1"/>
</dbReference>
<evidence type="ECO:0000259" key="3">
    <source>
        <dbReference type="SMART" id="SM00839"/>
    </source>
</evidence>
<evidence type="ECO:0000256" key="2">
    <source>
        <dbReference type="ARBA" id="ARBA00023002"/>
    </source>
</evidence>
<sequence>MKPYLCIEWNDTESEAVGWLAIHNFVNGYTGGGIRMQPAVTREEVLRLAECMAYKYKAGESRFCGGCKGGIAYDSRRPDAGEVLRRYIIAMMPYIRTGVSLGGDYGTRYGDILKIFSEFGLDMPMTKSMRADPKIMENMEAYNRLLDETVYGRPLNDVIAGYGVACSADEAFAALAPGRKADVVIQGMGRVAFGCASRLAELGHRIVGMADSQVFVHSAQGLDVEALYRMKRECRVLDRDGLPEGWETYPTEACVAAECDVLIPAALANTVNGDNAASVKAGLVVEAANIAVSPEADEILKKRGVRLICDFTANLSEAWLYDAVFFGAVTPELSSVLAGAEALCRRNAAKQMRCALEDGIYARESARELFEPDVQDLPEI</sequence>
<dbReference type="EMBL" id="FOIM01000026">
    <property type="protein sequence ID" value="SEU04270.1"/>
    <property type="molecule type" value="Genomic_DNA"/>
</dbReference>
<keyword evidence="5" id="KW-1185">Reference proteome</keyword>
<dbReference type="GO" id="GO:0004352">
    <property type="term" value="F:glutamate dehydrogenase (NAD+) activity"/>
    <property type="evidence" value="ECO:0007669"/>
    <property type="project" value="TreeGrafter"/>
</dbReference>
<reference evidence="5" key="1">
    <citation type="submission" date="2016-10" db="EMBL/GenBank/DDBJ databases">
        <authorList>
            <person name="Varghese N."/>
            <person name="Submissions S."/>
        </authorList>
    </citation>
    <scope>NUCLEOTIDE SEQUENCE [LARGE SCALE GENOMIC DNA]</scope>
    <source>
        <strain evidence="5">NLAE-zl-G277</strain>
    </source>
</reference>
<gene>
    <name evidence="4" type="ORF">SAMN05216313_12611</name>
</gene>
<evidence type="ECO:0000313" key="5">
    <source>
        <dbReference type="Proteomes" id="UP000198508"/>
    </source>
</evidence>
<evidence type="ECO:0000313" key="4">
    <source>
        <dbReference type="EMBL" id="SEU04270.1"/>
    </source>
</evidence>
<dbReference type="InterPro" id="IPR036291">
    <property type="entry name" value="NAD(P)-bd_dom_sf"/>
</dbReference>
<dbReference type="PANTHER" id="PTHR11606:SF13">
    <property type="entry name" value="GLUTAMATE DEHYDROGENASE 1, MITOCHONDRIAL"/>
    <property type="match status" value="1"/>
</dbReference>
<keyword evidence="2" id="KW-0560">Oxidoreductase</keyword>
<dbReference type="Proteomes" id="UP000198508">
    <property type="component" value="Unassembled WGS sequence"/>
</dbReference>
<dbReference type="InterPro" id="IPR046346">
    <property type="entry name" value="Aminoacid_DH-like_N_sf"/>
</dbReference>
<dbReference type="Pfam" id="PF02812">
    <property type="entry name" value="ELFV_dehydrog_N"/>
    <property type="match status" value="1"/>
</dbReference>
<accession>A0A1I0J3A7</accession>
<dbReference type="STRING" id="460384.SAMN05216313_12611"/>
<comment type="similarity">
    <text evidence="1">Belongs to the Glu/Leu/Phe/Val dehydrogenases family.</text>
</comment>
<dbReference type="SMART" id="SM00839">
    <property type="entry name" value="ELFV_dehydrog"/>
    <property type="match status" value="1"/>
</dbReference>
<dbReference type="SUPFAM" id="SSF51735">
    <property type="entry name" value="NAD(P)-binding Rossmann-fold domains"/>
    <property type="match status" value="1"/>
</dbReference>
<proteinExistence type="inferred from homology"/>
<evidence type="ECO:0000256" key="1">
    <source>
        <dbReference type="ARBA" id="ARBA00006382"/>
    </source>
</evidence>
<dbReference type="PANTHER" id="PTHR11606">
    <property type="entry name" value="GLUTAMATE DEHYDROGENASE"/>
    <property type="match status" value="1"/>
</dbReference>
<dbReference type="Pfam" id="PF00208">
    <property type="entry name" value="ELFV_dehydrog"/>
    <property type="match status" value="1"/>
</dbReference>
<dbReference type="GO" id="GO:0006538">
    <property type="term" value="P:L-glutamate catabolic process"/>
    <property type="evidence" value="ECO:0007669"/>
    <property type="project" value="TreeGrafter"/>
</dbReference>
<dbReference type="InterPro" id="IPR006097">
    <property type="entry name" value="Glu/Leu/Phe/Val/Trp_DH_dimer"/>
</dbReference>
<dbReference type="Gene3D" id="3.40.50.10860">
    <property type="entry name" value="Leucine Dehydrogenase, chain A, domain 1"/>
    <property type="match status" value="1"/>
</dbReference>
<dbReference type="AlphaFoldDB" id="A0A1I0J3A7"/>
<protein>
    <submittedName>
        <fullName evidence="4">Glutamate dehydrogenase (NAD(P)+)</fullName>
    </submittedName>
</protein>
<name>A0A1I0J3A7_9FIRM</name>